<organism evidence="1 2">
    <name type="scientific">Streptomonospora litoralis</name>
    <dbReference type="NCBI Taxonomy" id="2498135"/>
    <lineage>
        <taxon>Bacteria</taxon>
        <taxon>Bacillati</taxon>
        <taxon>Actinomycetota</taxon>
        <taxon>Actinomycetes</taxon>
        <taxon>Streptosporangiales</taxon>
        <taxon>Nocardiopsidaceae</taxon>
        <taxon>Streptomonospora</taxon>
    </lineage>
</organism>
<dbReference type="AlphaFoldDB" id="A0A4P6PZ61"/>
<gene>
    <name evidence="1" type="ORF">EKD16_08145</name>
</gene>
<dbReference type="Proteomes" id="UP000292235">
    <property type="component" value="Chromosome"/>
</dbReference>
<proteinExistence type="predicted"/>
<keyword evidence="2" id="KW-1185">Reference proteome</keyword>
<dbReference type="KEGG" id="strr:EKD16_08145"/>
<dbReference type="EMBL" id="CP036455">
    <property type="protein sequence ID" value="QBI53423.1"/>
    <property type="molecule type" value="Genomic_DNA"/>
</dbReference>
<name>A0A4P6PZ61_9ACTN</name>
<dbReference type="RefSeq" id="WP_131097792.1">
    <property type="nucleotide sequence ID" value="NZ_CP036455.1"/>
</dbReference>
<evidence type="ECO:0000313" key="1">
    <source>
        <dbReference type="EMBL" id="QBI53423.1"/>
    </source>
</evidence>
<dbReference type="OrthoDB" id="3627888at2"/>
<protein>
    <submittedName>
        <fullName evidence="1">Uncharacterized protein</fullName>
    </submittedName>
</protein>
<sequence length="125" mass="13731">MAQKQQQNRKTRRTLEATKKKFIERTDCETGEDGVVYASFEAFDKVWTFPHPLFASDEWQASVDAAAETNIGKAQAVLGEQQWEQFQAAGGTASDVMIMFTDVQLTMQDEISGAGPTPPAGPTQS</sequence>
<reference evidence="1 2" key="1">
    <citation type="submission" date="2019-02" db="EMBL/GenBank/DDBJ databases">
        <authorList>
            <person name="Khodamoradi S."/>
            <person name="Hahnke R.L."/>
            <person name="Kaempfer P."/>
            <person name="Schumann P."/>
            <person name="Rohde M."/>
            <person name="Steinert M."/>
            <person name="Luzhetskyy A."/>
            <person name="Wink J."/>
            <person name="Ruckert C."/>
        </authorList>
    </citation>
    <scope>NUCLEOTIDE SEQUENCE [LARGE SCALE GENOMIC DNA]</scope>
    <source>
        <strain evidence="1 2">M2</strain>
    </source>
</reference>
<evidence type="ECO:0000313" key="2">
    <source>
        <dbReference type="Proteomes" id="UP000292235"/>
    </source>
</evidence>
<accession>A0A4P6PZ61</accession>